<feature type="domain" description="Coenzyme Q-binding protein COQ10 START" evidence="2">
    <location>
        <begin position="10"/>
        <end position="134"/>
    </location>
</feature>
<name>A0A1F6V7J9_9PROT</name>
<evidence type="ECO:0000256" key="1">
    <source>
        <dbReference type="ARBA" id="ARBA00008918"/>
    </source>
</evidence>
<organism evidence="3 4">
    <name type="scientific">Candidatus Muproteobacteria bacterium RBG_16_60_9</name>
    <dbReference type="NCBI Taxonomy" id="1817755"/>
    <lineage>
        <taxon>Bacteria</taxon>
        <taxon>Pseudomonadati</taxon>
        <taxon>Pseudomonadota</taxon>
        <taxon>Candidatus Muproteobacteria</taxon>
    </lineage>
</organism>
<evidence type="ECO:0000313" key="3">
    <source>
        <dbReference type="EMBL" id="OGI65489.1"/>
    </source>
</evidence>
<gene>
    <name evidence="3" type="ORF">A2W18_01270</name>
</gene>
<evidence type="ECO:0000259" key="2">
    <source>
        <dbReference type="Pfam" id="PF03364"/>
    </source>
</evidence>
<dbReference type="InterPro" id="IPR044996">
    <property type="entry name" value="COQ10-like"/>
</dbReference>
<dbReference type="AlphaFoldDB" id="A0A1F6V7J9"/>
<evidence type="ECO:0000313" key="4">
    <source>
        <dbReference type="Proteomes" id="UP000179076"/>
    </source>
</evidence>
<dbReference type="PANTHER" id="PTHR12901:SF10">
    <property type="entry name" value="COENZYME Q-BINDING PROTEIN COQ10, MITOCHONDRIAL"/>
    <property type="match status" value="1"/>
</dbReference>
<dbReference type="Pfam" id="PF03364">
    <property type="entry name" value="Polyketide_cyc"/>
    <property type="match status" value="1"/>
</dbReference>
<dbReference type="InterPro" id="IPR005031">
    <property type="entry name" value="COQ10_START"/>
</dbReference>
<reference evidence="3 4" key="1">
    <citation type="journal article" date="2016" name="Nat. Commun.">
        <title>Thousands of microbial genomes shed light on interconnected biogeochemical processes in an aquifer system.</title>
        <authorList>
            <person name="Anantharaman K."/>
            <person name="Brown C.T."/>
            <person name="Hug L.A."/>
            <person name="Sharon I."/>
            <person name="Castelle C.J."/>
            <person name="Probst A.J."/>
            <person name="Thomas B.C."/>
            <person name="Singh A."/>
            <person name="Wilkins M.J."/>
            <person name="Karaoz U."/>
            <person name="Brodie E.L."/>
            <person name="Williams K.H."/>
            <person name="Hubbard S.S."/>
            <person name="Banfield J.F."/>
        </authorList>
    </citation>
    <scope>NUCLEOTIDE SEQUENCE [LARGE SCALE GENOMIC DNA]</scope>
</reference>
<dbReference type="PANTHER" id="PTHR12901">
    <property type="entry name" value="SPERM PROTEIN HOMOLOG"/>
    <property type="match status" value="1"/>
</dbReference>
<dbReference type="EMBL" id="MFSP01000107">
    <property type="protein sequence ID" value="OGI65489.1"/>
    <property type="molecule type" value="Genomic_DNA"/>
</dbReference>
<dbReference type="SUPFAM" id="SSF55961">
    <property type="entry name" value="Bet v1-like"/>
    <property type="match status" value="1"/>
</dbReference>
<dbReference type="CDD" id="cd07813">
    <property type="entry name" value="COQ10p_like"/>
    <property type="match status" value="1"/>
</dbReference>
<dbReference type="InterPro" id="IPR023393">
    <property type="entry name" value="START-like_dom_sf"/>
</dbReference>
<sequence length="145" mass="16446">MKKIHRSAFVQYSAGEMFALVADIASYPNFLPWCGGTCLQMQQPAMVEAAITIAYKGVNKTFVTRNTLQPNTLMEMKLIEGPFRHLHGVWRFTPLAERACKVEFELEFEAVNRVVGAVLNPVFNNIANHMVDAFHKRAVELYGKR</sequence>
<dbReference type="GO" id="GO:0048039">
    <property type="term" value="F:ubiquinone binding"/>
    <property type="evidence" value="ECO:0007669"/>
    <property type="project" value="InterPro"/>
</dbReference>
<comment type="similarity">
    <text evidence="1">Belongs to the ribosome association toxin RatA family.</text>
</comment>
<dbReference type="Gene3D" id="3.30.530.20">
    <property type="match status" value="1"/>
</dbReference>
<comment type="caution">
    <text evidence="3">The sequence shown here is derived from an EMBL/GenBank/DDBJ whole genome shotgun (WGS) entry which is preliminary data.</text>
</comment>
<dbReference type="GO" id="GO:0045333">
    <property type="term" value="P:cellular respiration"/>
    <property type="evidence" value="ECO:0007669"/>
    <property type="project" value="InterPro"/>
</dbReference>
<protein>
    <recommendedName>
        <fullName evidence="2">Coenzyme Q-binding protein COQ10 START domain-containing protein</fullName>
    </recommendedName>
</protein>
<dbReference type="Proteomes" id="UP000179076">
    <property type="component" value="Unassembled WGS sequence"/>
</dbReference>
<accession>A0A1F6V7J9</accession>
<proteinExistence type="inferred from homology"/>